<evidence type="ECO:0000256" key="1">
    <source>
        <dbReference type="SAM" id="SignalP"/>
    </source>
</evidence>
<keyword evidence="2" id="KW-1185">Reference proteome</keyword>
<dbReference type="OrthoDB" id="9447847at2759"/>
<organism evidence="2 3">
    <name type="scientific">Lepidothrix coronata</name>
    <name type="common">blue-crowned manakin</name>
    <dbReference type="NCBI Taxonomy" id="321398"/>
    <lineage>
        <taxon>Eukaryota</taxon>
        <taxon>Metazoa</taxon>
        <taxon>Chordata</taxon>
        <taxon>Craniata</taxon>
        <taxon>Vertebrata</taxon>
        <taxon>Euteleostomi</taxon>
        <taxon>Archelosauria</taxon>
        <taxon>Archosauria</taxon>
        <taxon>Dinosauria</taxon>
        <taxon>Saurischia</taxon>
        <taxon>Theropoda</taxon>
        <taxon>Coelurosauria</taxon>
        <taxon>Aves</taxon>
        <taxon>Neognathae</taxon>
        <taxon>Neoaves</taxon>
        <taxon>Telluraves</taxon>
        <taxon>Australaves</taxon>
        <taxon>Passeriformes</taxon>
        <taxon>Pipridae</taxon>
        <taxon>Lepidothrix</taxon>
    </lineage>
</organism>
<dbReference type="Pfam" id="PF15703">
    <property type="entry name" value="LAT2"/>
    <property type="match status" value="1"/>
</dbReference>
<name>A0A6J0ICK7_9PASS</name>
<reference evidence="3" key="1">
    <citation type="submission" date="2025-08" db="UniProtKB">
        <authorList>
            <consortium name="RefSeq"/>
        </authorList>
    </citation>
    <scope>IDENTIFICATION</scope>
</reference>
<dbReference type="GeneID" id="108504199"/>
<evidence type="ECO:0000313" key="3">
    <source>
        <dbReference type="RefSeq" id="XP_017684368.1"/>
    </source>
</evidence>
<sequence>MVQPELLGAAAALMLLGAAVSLCVKCQLSATKREMRLSEHRSQLESQQRFEVIRSHSSATRRLEKTKGPENLSIARKTTEQLSASHHAGYGSRDESRYQNFLTEDYLQGDSDYVEPISLDYNNRARFFIRPKGRSPGEPEKEEDSYSYENVIIGVSHGFDPVTDEAADYENSEAMHTWKLQQEEALQTESPDEEPVYINTAPASVPALLSKQSILHKV</sequence>
<evidence type="ECO:0000313" key="2">
    <source>
        <dbReference type="Proteomes" id="UP000504624"/>
    </source>
</evidence>
<dbReference type="CTD" id="7462"/>
<keyword evidence="1" id="KW-0732">Signal</keyword>
<dbReference type="GO" id="GO:0042113">
    <property type="term" value="P:B cell activation"/>
    <property type="evidence" value="ECO:0007669"/>
    <property type="project" value="InterPro"/>
</dbReference>
<gene>
    <name evidence="3" type="primary">LAT2</name>
</gene>
<dbReference type="AlphaFoldDB" id="A0A6J0ICK7"/>
<dbReference type="PANTHER" id="PTHR15646">
    <property type="entry name" value="LINKER FOR ACTIVATION OF T-CELLS FAMILY MEMBER 2"/>
    <property type="match status" value="1"/>
</dbReference>
<dbReference type="PANTHER" id="PTHR15646:SF5">
    <property type="entry name" value="LINKER FOR ACTIVATION OF T-CELLS FAMILY MEMBER 2"/>
    <property type="match status" value="1"/>
</dbReference>
<dbReference type="Proteomes" id="UP000504624">
    <property type="component" value="Unplaced"/>
</dbReference>
<proteinExistence type="predicted"/>
<protein>
    <submittedName>
        <fullName evidence="3">Linker for activation of T-cells family member 2</fullName>
    </submittedName>
</protein>
<dbReference type="GO" id="GO:0050853">
    <property type="term" value="P:B cell receptor signaling pathway"/>
    <property type="evidence" value="ECO:0007669"/>
    <property type="project" value="TreeGrafter"/>
</dbReference>
<dbReference type="RefSeq" id="XP_017684368.1">
    <property type="nucleotide sequence ID" value="XM_017828879.1"/>
</dbReference>
<feature type="chain" id="PRO_5027036313" evidence="1">
    <location>
        <begin position="22"/>
        <end position="218"/>
    </location>
</feature>
<dbReference type="GO" id="GO:0005886">
    <property type="term" value="C:plasma membrane"/>
    <property type="evidence" value="ECO:0007669"/>
    <property type="project" value="TreeGrafter"/>
</dbReference>
<feature type="signal peptide" evidence="1">
    <location>
        <begin position="1"/>
        <end position="21"/>
    </location>
</feature>
<dbReference type="GO" id="GO:0019722">
    <property type="term" value="P:calcium-mediated signaling"/>
    <property type="evidence" value="ECO:0007669"/>
    <property type="project" value="TreeGrafter"/>
</dbReference>
<dbReference type="InterPro" id="IPR031428">
    <property type="entry name" value="LAT2"/>
</dbReference>
<accession>A0A6J0ICK7</accession>